<dbReference type="PROSITE" id="PS51935">
    <property type="entry name" value="NLPC_P60"/>
    <property type="match status" value="1"/>
</dbReference>
<keyword evidence="8" id="KW-1185">Reference proteome</keyword>
<dbReference type="InterPro" id="IPR038765">
    <property type="entry name" value="Papain-like_cys_pep_sf"/>
</dbReference>
<organism evidence="7 8">
    <name type="scientific">Sedimentibacter acidaminivorans</name>
    <dbReference type="NCBI Taxonomy" id="913099"/>
    <lineage>
        <taxon>Bacteria</taxon>
        <taxon>Bacillati</taxon>
        <taxon>Bacillota</taxon>
        <taxon>Tissierellia</taxon>
        <taxon>Sedimentibacter</taxon>
    </lineage>
</organism>
<evidence type="ECO:0000256" key="3">
    <source>
        <dbReference type="ARBA" id="ARBA00022801"/>
    </source>
</evidence>
<name>A0ABS4GGA1_9FIRM</name>
<dbReference type="Gene3D" id="3.90.1720.10">
    <property type="entry name" value="endopeptidase domain like (from Nostoc punctiforme)"/>
    <property type="match status" value="1"/>
</dbReference>
<proteinExistence type="inferred from homology"/>
<dbReference type="EMBL" id="JAGGKS010000008">
    <property type="protein sequence ID" value="MBP1926704.1"/>
    <property type="molecule type" value="Genomic_DNA"/>
</dbReference>
<dbReference type="SUPFAM" id="SSF54001">
    <property type="entry name" value="Cysteine proteinases"/>
    <property type="match status" value="1"/>
</dbReference>
<keyword evidence="3 7" id="KW-0378">Hydrolase</keyword>
<evidence type="ECO:0000256" key="1">
    <source>
        <dbReference type="ARBA" id="ARBA00007074"/>
    </source>
</evidence>
<evidence type="ECO:0000313" key="8">
    <source>
        <dbReference type="Proteomes" id="UP001519342"/>
    </source>
</evidence>
<dbReference type="InterPro" id="IPR051202">
    <property type="entry name" value="Peptidase_C40"/>
</dbReference>
<reference evidence="7 8" key="1">
    <citation type="submission" date="2021-03" db="EMBL/GenBank/DDBJ databases">
        <title>Genomic Encyclopedia of Type Strains, Phase IV (KMG-IV): sequencing the most valuable type-strain genomes for metagenomic binning, comparative biology and taxonomic classification.</title>
        <authorList>
            <person name="Goeker M."/>
        </authorList>
    </citation>
    <scope>NUCLEOTIDE SEQUENCE [LARGE SCALE GENOMIC DNA]</scope>
    <source>
        <strain evidence="7 8">DSM 24004</strain>
    </source>
</reference>
<keyword evidence="2" id="KW-0645">Protease</keyword>
<evidence type="ECO:0000256" key="2">
    <source>
        <dbReference type="ARBA" id="ARBA00022670"/>
    </source>
</evidence>
<dbReference type="PANTHER" id="PTHR47053:SF1">
    <property type="entry name" value="MUREIN DD-ENDOPEPTIDASE MEPH-RELATED"/>
    <property type="match status" value="1"/>
</dbReference>
<evidence type="ECO:0000259" key="6">
    <source>
        <dbReference type="PROSITE" id="PS51935"/>
    </source>
</evidence>
<dbReference type="InterPro" id="IPR000064">
    <property type="entry name" value="NLP_P60_dom"/>
</dbReference>
<comment type="similarity">
    <text evidence="1">Belongs to the peptidase C40 family.</text>
</comment>
<keyword evidence="5" id="KW-0812">Transmembrane</keyword>
<accession>A0ABS4GGA1</accession>
<gene>
    <name evidence="7" type="ORF">J2Z76_002574</name>
</gene>
<dbReference type="Pfam" id="PF00877">
    <property type="entry name" value="NLPC_P60"/>
    <property type="match status" value="1"/>
</dbReference>
<dbReference type="Proteomes" id="UP001519342">
    <property type="component" value="Unassembled WGS sequence"/>
</dbReference>
<sequence length="673" mass="75810">MKIQNSTNKYINKINNINDRSKGKIYINRKYCSKLLKSKKNIIRSGPSNLTIKNKRNKLNNKSKPAKMKGNTFSNVKRHLSEEDKSIAVQAYLNTSNKLDTVINVAKTPVKVTTSVIRAKDVIQKSKNIGSKKISRPVLIKQPTGKINKKYLLNKGVAKLSKNSIKIASSSKNRVVENLGDKSDGNLGVQAYLKVDRDIRVSVDAVKSTKNVAVGSSKVITNSNKLLRGSSSLIKERITDKKRYKYKNIKKNISKANKIKTSTKKTRVNNVLTKNARKGINKNHIFKSKTLNIAKSAVSSVKKSIKTILMIKNPIVLTSTGILILLILVSNSVSGSMVSILSQNYFMADEDIALKYKDKVELLDNALREEISDLKDDNKYDSTRVVYIGDNQKISTNFNEIFAIASVKFEQNLTCSNNEKKFIDKIYSEIYDIKISTENYTIKNSEGKEITKKRKIITVYSYDMETVMDKINFDDEQERWARTLVTNFSEQFPKLAIQYGELTQEEIRNLIENAPKLTSKQQEKLYDTALSLVGKVKYFWGGKSSVGWNDEWGESTLVTSPGNDTTGKYRPFGLDCSGYVDWVYKTSGISNILSGGGTSYQWGKSYPISNDDLQVGDLAFLQMPNSSGINHVGIYVGKDKDNNNLYAHCQWGTGVTVDGYKGFKYFRRVVKFE</sequence>
<feature type="transmembrane region" description="Helical" evidence="5">
    <location>
        <begin position="309"/>
        <end position="329"/>
    </location>
</feature>
<keyword evidence="5" id="KW-1133">Transmembrane helix</keyword>
<dbReference type="GO" id="GO:0016787">
    <property type="term" value="F:hydrolase activity"/>
    <property type="evidence" value="ECO:0007669"/>
    <property type="project" value="UniProtKB-KW"/>
</dbReference>
<keyword evidence="4" id="KW-0788">Thiol protease</keyword>
<evidence type="ECO:0000256" key="4">
    <source>
        <dbReference type="ARBA" id="ARBA00022807"/>
    </source>
</evidence>
<comment type="caution">
    <text evidence="7">The sequence shown here is derived from an EMBL/GenBank/DDBJ whole genome shotgun (WGS) entry which is preliminary data.</text>
</comment>
<evidence type="ECO:0000256" key="5">
    <source>
        <dbReference type="SAM" id="Phobius"/>
    </source>
</evidence>
<keyword evidence="5" id="KW-0472">Membrane</keyword>
<evidence type="ECO:0000313" key="7">
    <source>
        <dbReference type="EMBL" id="MBP1926704.1"/>
    </source>
</evidence>
<feature type="domain" description="NlpC/P60" evidence="6">
    <location>
        <begin position="519"/>
        <end position="673"/>
    </location>
</feature>
<protein>
    <submittedName>
        <fullName evidence="7">Cell wall-associated NlpC family hydrolase</fullName>
    </submittedName>
</protein>
<dbReference type="PANTHER" id="PTHR47053">
    <property type="entry name" value="MUREIN DD-ENDOPEPTIDASE MEPH-RELATED"/>
    <property type="match status" value="1"/>
</dbReference>